<dbReference type="GO" id="GO:0016987">
    <property type="term" value="F:sigma factor activity"/>
    <property type="evidence" value="ECO:0007669"/>
    <property type="project" value="UniProtKB-KW"/>
</dbReference>
<name>A0A1T4X8J8_9BACT</name>
<gene>
    <name evidence="8" type="ORF">SAMN02745166_01224</name>
</gene>
<dbReference type="GO" id="GO:0003677">
    <property type="term" value="F:DNA binding"/>
    <property type="evidence" value="ECO:0007669"/>
    <property type="project" value="UniProtKB-KW"/>
</dbReference>
<evidence type="ECO:0000256" key="4">
    <source>
        <dbReference type="ARBA" id="ARBA00023125"/>
    </source>
</evidence>
<keyword evidence="4" id="KW-0238">DNA-binding</keyword>
<dbReference type="STRING" id="48467.SAMN02745166_01224"/>
<organism evidence="8 9">
    <name type="scientific">Prosthecobacter debontii</name>
    <dbReference type="NCBI Taxonomy" id="48467"/>
    <lineage>
        <taxon>Bacteria</taxon>
        <taxon>Pseudomonadati</taxon>
        <taxon>Verrucomicrobiota</taxon>
        <taxon>Verrucomicrobiia</taxon>
        <taxon>Verrucomicrobiales</taxon>
        <taxon>Verrucomicrobiaceae</taxon>
        <taxon>Prosthecobacter</taxon>
    </lineage>
</organism>
<dbReference type="InterPro" id="IPR013325">
    <property type="entry name" value="RNA_pol_sigma_r2"/>
</dbReference>
<feature type="domain" description="RNA polymerase sigma-70 region 2" evidence="6">
    <location>
        <begin position="27"/>
        <end position="94"/>
    </location>
</feature>
<evidence type="ECO:0000256" key="1">
    <source>
        <dbReference type="ARBA" id="ARBA00010641"/>
    </source>
</evidence>
<evidence type="ECO:0000313" key="8">
    <source>
        <dbReference type="EMBL" id="SKA85932.1"/>
    </source>
</evidence>
<accession>A0A1T4X8J8</accession>
<keyword evidence="9" id="KW-1185">Reference proteome</keyword>
<keyword evidence="2" id="KW-0805">Transcription regulation</keyword>
<dbReference type="InterPro" id="IPR014284">
    <property type="entry name" value="RNA_pol_sigma-70_dom"/>
</dbReference>
<dbReference type="EMBL" id="FUYE01000003">
    <property type="protein sequence ID" value="SKA85932.1"/>
    <property type="molecule type" value="Genomic_DNA"/>
</dbReference>
<dbReference type="InterPro" id="IPR013324">
    <property type="entry name" value="RNA_pol_sigma_r3/r4-like"/>
</dbReference>
<dbReference type="InterPro" id="IPR007627">
    <property type="entry name" value="RNA_pol_sigma70_r2"/>
</dbReference>
<dbReference type="NCBIfam" id="TIGR02937">
    <property type="entry name" value="sigma70-ECF"/>
    <property type="match status" value="1"/>
</dbReference>
<feature type="domain" description="RNA polymerase sigma factor 70 region 4 type 2" evidence="7">
    <location>
        <begin position="129"/>
        <end position="180"/>
    </location>
</feature>
<dbReference type="PANTHER" id="PTHR43133">
    <property type="entry name" value="RNA POLYMERASE ECF-TYPE SIGMA FACTO"/>
    <property type="match status" value="1"/>
</dbReference>
<dbReference type="SUPFAM" id="SSF88946">
    <property type="entry name" value="Sigma2 domain of RNA polymerase sigma factors"/>
    <property type="match status" value="1"/>
</dbReference>
<evidence type="ECO:0000256" key="5">
    <source>
        <dbReference type="ARBA" id="ARBA00023163"/>
    </source>
</evidence>
<dbReference type="Proteomes" id="UP000190774">
    <property type="component" value="Unassembled WGS sequence"/>
</dbReference>
<dbReference type="InterPro" id="IPR039425">
    <property type="entry name" value="RNA_pol_sigma-70-like"/>
</dbReference>
<dbReference type="OrthoDB" id="193693at2"/>
<dbReference type="Gene3D" id="1.10.1740.10">
    <property type="match status" value="1"/>
</dbReference>
<sequence>MIASPDDEDNDLMMALAGGNDPALNILIRRWTPRLISYVERLCGCHATACDLAQETFVRVYKHRQQFRPAHKFSTWLFTIATNLMRNHSRWQKRHPVTLLDPHETHALPLESGHPSPDGDLENKERAAAIQRAIGQLPAEQKEALILSTYEGLSHGEIAEIMGTREKVIEMRIYRARKQLREWLHGWLQT</sequence>
<evidence type="ECO:0000256" key="2">
    <source>
        <dbReference type="ARBA" id="ARBA00023015"/>
    </source>
</evidence>
<proteinExistence type="inferred from homology"/>
<evidence type="ECO:0000259" key="6">
    <source>
        <dbReference type="Pfam" id="PF04542"/>
    </source>
</evidence>
<dbReference type="Pfam" id="PF08281">
    <property type="entry name" value="Sigma70_r4_2"/>
    <property type="match status" value="1"/>
</dbReference>
<dbReference type="GO" id="GO:0006352">
    <property type="term" value="P:DNA-templated transcription initiation"/>
    <property type="evidence" value="ECO:0007669"/>
    <property type="project" value="InterPro"/>
</dbReference>
<dbReference type="InterPro" id="IPR013249">
    <property type="entry name" value="RNA_pol_sigma70_r4_t2"/>
</dbReference>
<comment type="similarity">
    <text evidence="1">Belongs to the sigma-70 factor family. ECF subfamily.</text>
</comment>
<dbReference type="SUPFAM" id="SSF88659">
    <property type="entry name" value="Sigma3 and sigma4 domains of RNA polymerase sigma factors"/>
    <property type="match status" value="1"/>
</dbReference>
<protein>
    <submittedName>
        <fullName evidence="8">RNA polymerase sigma-70 factor, ECF subfamily</fullName>
    </submittedName>
</protein>
<evidence type="ECO:0000259" key="7">
    <source>
        <dbReference type="Pfam" id="PF08281"/>
    </source>
</evidence>
<dbReference type="Pfam" id="PF04542">
    <property type="entry name" value="Sigma70_r2"/>
    <property type="match status" value="1"/>
</dbReference>
<dbReference type="AlphaFoldDB" id="A0A1T4X8J8"/>
<keyword evidence="3" id="KW-0731">Sigma factor</keyword>
<keyword evidence="5" id="KW-0804">Transcription</keyword>
<dbReference type="InterPro" id="IPR036388">
    <property type="entry name" value="WH-like_DNA-bd_sf"/>
</dbReference>
<dbReference type="RefSeq" id="WP_078812422.1">
    <property type="nucleotide sequence ID" value="NZ_FUYE01000003.1"/>
</dbReference>
<dbReference type="PANTHER" id="PTHR43133:SF8">
    <property type="entry name" value="RNA POLYMERASE SIGMA FACTOR HI_1459-RELATED"/>
    <property type="match status" value="1"/>
</dbReference>
<reference evidence="9" key="1">
    <citation type="submission" date="2017-02" db="EMBL/GenBank/DDBJ databases">
        <authorList>
            <person name="Varghese N."/>
            <person name="Submissions S."/>
        </authorList>
    </citation>
    <scope>NUCLEOTIDE SEQUENCE [LARGE SCALE GENOMIC DNA]</scope>
    <source>
        <strain evidence="9">ATCC 700200</strain>
    </source>
</reference>
<dbReference type="Gene3D" id="1.10.10.10">
    <property type="entry name" value="Winged helix-like DNA-binding domain superfamily/Winged helix DNA-binding domain"/>
    <property type="match status" value="1"/>
</dbReference>
<evidence type="ECO:0000256" key="3">
    <source>
        <dbReference type="ARBA" id="ARBA00023082"/>
    </source>
</evidence>
<dbReference type="CDD" id="cd06171">
    <property type="entry name" value="Sigma70_r4"/>
    <property type="match status" value="1"/>
</dbReference>
<evidence type="ECO:0000313" key="9">
    <source>
        <dbReference type="Proteomes" id="UP000190774"/>
    </source>
</evidence>